<evidence type="ECO:0000256" key="7">
    <source>
        <dbReference type="ARBA" id="ARBA00023136"/>
    </source>
</evidence>
<dbReference type="AlphaFoldDB" id="A0AAW1HRK9"/>
<evidence type="ECO:0000256" key="6">
    <source>
        <dbReference type="ARBA" id="ARBA00023065"/>
    </source>
</evidence>
<proteinExistence type="inferred from homology"/>
<dbReference type="InterPro" id="IPR019594">
    <property type="entry name" value="Glu/Gly-bd"/>
</dbReference>
<reference evidence="14 15" key="1">
    <citation type="journal article" date="2024" name="BMC Genomics">
        <title>De novo assembly and annotation of Popillia japonica's genome with initial clues to its potential as an invasive pest.</title>
        <authorList>
            <person name="Cucini C."/>
            <person name="Boschi S."/>
            <person name="Funari R."/>
            <person name="Cardaioli E."/>
            <person name="Iannotti N."/>
            <person name="Marturano G."/>
            <person name="Paoli F."/>
            <person name="Bruttini M."/>
            <person name="Carapelli A."/>
            <person name="Frati F."/>
            <person name="Nardi F."/>
        </authorList>
    </citation>
    <scope>NUCLEOTIDE SEQUENCE [LARGE SCALE GENOMIC DNA]</scope>
    <source>
        <strain evidence="14">DMR45628</strain>
    </source>
</reference>
<evidence type="ECO:0000313" key="15">
    <source>
        <dbReference type="Proteomes" id="UP001458880"/>
    </source>
</evidence>
<name>A0AAW1HRK9_POPJA</name>
<gene>
    <name evidence="14" type="ORF">QE152_g40356</name>
</gene>
<dbReference type="FunFam" id="3.40.190.10:FF:000117">
    <property type="entry name" value="Glutamate receptor, ionotropic kainate"/>
    <property type="match status" value="1"/>
</dbReference>
<dbReference type="PANTHER" id="PTHR18966">
    <property type="entry name" value="IONOTROPIC GLUTAMATE RECEPTOR"/>
    <property type="match status" value="1"/>
</dbReference>
<dbReference type="InterPro" id="IPR001320">
    <property type="entry name" value="Iontro_rcpt_C"/>
</dbReference>
<evidence type="ECO:0000256" key="4">
    <source>
        <dbReference type="ARBA" id="ARBA00022692"/>
    </source>
</evidence>
<keyword evidence="15" id="KW-1185">Reference proteome</keyword>
<keyword evidence="7" id="KW-0472">Membrane</keyword>
<keyword evidence="4" id="KW-0812">Transmembrane</keyword>
<feature type="domain" description="Ionotropic glutamate receptor C-terminal" evidence="12">
    <location>
        <begin position="61"/>
        <end position="194"/>
    </location>
</feature>
<evidence type="ECO:0000256" key="8">
    <source>
        <dbReference type="ARBA" id="ARBA00023170"/>
    </source>
</evidence>
<sequence>TGLQGLTGLIEFNEGKRSNFKLDLLKLKKEEVLKVGQWTPLGGINITDPAAFYDNLAPNITLVVMTREERPYVMVKEDRNLTGNARYEGFCIDLLKWIASQVGFQYSIRLVPDHMYGVYDPETREWNGIVKELMERRADLAVASMTINYARESVIDFTKPFMNLGIGILFKVSEFYCITQQNVVNIQQEKLTQE</sequence>
<dbReference type="InterPro" id="IPR015683">
    <property type="entry name" value="Ionotropic_Glu_rcpt"/>
</dbReference>
<evidence type="ECO:0000313" key="14">
    <source>
        <dbReference type="EMBL" id="KAK9679022.1"/>
    </source>
</evidence>
<evidence type="ECO:0000256" key="10">
    <source>
        <dbReference type="ARBA" id="ARBA00023286"/>
    </source>
</evidence>
<keyword evidence="11" id="KW-0407">Ion channel</keyword>
<evidence type="ECO:0000256" key="9">
    <source>
        <dbReference type="ARBA" id="ARBA00023180"/>
    </source>
</evidence>
<evidence type="ECO:0000259" key="12">
    <source>
        <dbReference type="SMART" id="SM00079"/>
    </source>
</evidence>
<evidence type="ECO:0000256" key="11">
    <source>
        <dbReference type="ARBA" id="ARBA00023303"/>
    </source>
</evidence>
<dbReference type="GO" id="GO:0016020">
    <property type="term" value="C:membrane"/>
    <property type="evidence" value="ECO:0007669"/>
    <property type="project" value="UniProtKB-SubCell"/>
</dbReference>
<dbReference type="SUPFAM" id="SSF53850">
    <property type="entry name" value="Periplasmic binding protein-like II"/>
    <property type="match status" value="1"/>
</dbReference>
<keyword evidence="10" id="KW-1071">Ligand-gated ion channel</keyword>
<evidence type="ECO:0000256" key="5">
    <source>
        <dbReference type="ARBA" id="ARBA00022989"/>
    </source>
</evidence>
<feature type="domain" description="Ionotropic glutamate receptor L-glutamate and glycine-binding" evidence="13">
    <location>
        <begin position="71"/>
        <end position="135"/>
    </location>
</feature>
<dbReference type="GO" id="GO:0015276">
    <property type="term" value="F:ligand-gated monoatomic ion channel activity"/>
    <property type="evidence" value="ECO:0007669"/>
    <property type="project" value="InterPro"/>
</dbReference>
<comment type="caution">
    <text evidence="14">The sequence shown here is derived from an EMBL/GenBank/DDBJ whole genome shotgun (WGS) entry which is preliminary data.</text>
</comment>
<comment type="subcellular location">
    <subcellularLocation>
        <location evidence="1">Membrane</location>
        <topology evidence="1">Multi-pass membrane protein</topology>
    </subcellularLocation>
</comment>
<keyword evidence="8" id="KW-0675">Receptor</keyword>
<organism evidence="14 15">
    <name type="scientific">Popillia japonica</name>
    <name type="common">Japanese beetle</name>
    <dbReference type="NCBI Taxonomy" id="7064"/>
    <lineage>
        <taxon>Eukaryota</taxon>
        <taxon>Metazoa</taxon>
        <taxon>Ecdysozoa</taxon>
        <taxon>Arthropoda</taxon>
        <taxon>Hexapoda</taxon>
        <taxon>Insecta</taxon>
        <taxon>Pterygota</taxon>
        <taxon>Neoptera</taxon>
        <taxon>Endopterygota</taxon>
        <taxon>Coleoptera</taxon>
        <taxon>Polyphaga</taxon>
        <taxon>Scarabaeiformia</taxon>
        <taxon>Scarabaeidae</taxon>
        <taxon>Rutelinae</taxon>
        <taxon>Popillia</taxon>
    </lineage>
</organism>
<dbReference type="Proteomes" id="UP001458880">
    <property type="component" value="Unassembled WGS sequence"/>
</dbReference>
<evidence type="ECO:0000259" key="13">
    <source>
        <dbReference type="SMART" id="SM00918"/>
    </source>
</evidence>
<keyword evidence="6" id="KW-0406">Ion transport</keyword>
<keyword evidence="9" id="KW-0325">Glycoprotein</keyword>
<accession>A0AAW1HRK9</accession>
<dbReference type="Pfam" id="PF10613">
    <property type="entry name" value="Lig_chan-Glu_bd"/>
    <property type="match status" value="1"/>
</dbReference>
<feature type="non-terminal residue" evidence="14">
    <location>
        <position position="1"/>
    </location>
</feature>
<evidence type="ECO:0000256" key="3">
    <source>
        <dbReference type="ARBA" id="ARBA00022448"/>
    </source>
</evidence>
<evidence type="ECO:0000256" key="1">
    <source>
        <dbReference type="ARBA" id="ARBA00004141"/>
    </source>
</evidence>
<dbReference type="EMBL" id="JASPKY010001119">
    <property type="protein sequence ID" value="KAK9679022.1"/>
    <property type="molecule type" value="Genomic_DNA"/>
</dbReference>
<evidence type="ECO:0000256" key="2">
    <source>
        <dbReference type="ARBA" id="ARBA00008685"/>
    </source>
</evidence>
<keyword evidence="5" id="KW-1133">Transmembrane helix</keyword>
<comment type="similarity">
    <text evidence="2">Belongs to the glutamate-gated ion channel (TC 1.A.10.1) family.</text>
</comment>
<dbReference type="SMART" id="SM00918">
    <property type="entry name" value="Lig_chan-Glu_bd"/>
    <property type="match status" value="1"/>
</dbReference>
<keyword evidence="3" id="KW-0813">Transport</keyword>
<dbReference type="Gene3D" id="3.40.190.10">
    <property type="entry name" value="Periplasmic binding protein-like II"/>
    <property type="match status" value="1"/>
</dbReference>
<dbReference type="SMART" id="SM00079">
    <property type="entry name" value="PBPe"/>
    <property type="match status" value="1"/>
</dbReference>
<dbReference type="Gene3D" id="3.40.50.2300">
    <property type="match status" value="2"/>
</dbReference>
<protein>
    <submittedName>
        <fullName evidence="14">Ligated ion channel L-glutamate- and glycine-binding site</fullName>
    </submittedName>
</protein>